<evidence type="ECO:0000256" key="5">
    <source>
        <dbReference type="ARBA" id="ARBA00023125"/>
    </source>
</evidence>
<dbReference type="InterPro" id="IPR003607">
    <property type="entry name" value="HD/PDEase_dom"/>
</dbReference>
<keyword evidence="5 6" id="KW-0238">DNA-binding</keyword>
<evidence type="ECO:0000256" key="3">
    <source>
        <dbReference type="ARBA" id="ARBA00022679"/>
    </source>
</evidence>
<evidence type="ECO:0000256" key="2">
    <source>
        <dbReference type="ARBA" id="ARBA00022676"/>
    </source>
</evidence>
<dbReference type="GO" id="GO:0016779">
    <property type="term" value="F:nucleotidyltransferase activity"/>
    <property type="evidence" value="ECO:0007669"/>
    <property type="project" value="UniProtKB-UniRule"/>
</dbReference>
<keyword evidence="1 6" id="KW-1277">Toxin-antitoxin system</keyword>
<dbReference type="GO" id="GO:0016757">
    <property type="term" value="F:glycosyltransferase activity"/>
    <property type="evidence" value="ECO:0007669"/>
    <property type="project" value="UniProtKB-UniRule"/>
</dbReference>
<evidence type="ECO:0000256" key="6">
    <source>
        <dbReference type="PROSITE-ProRule" id="PRU01362"/>
    </source>
</evidence>
<dbReference type="RefSeq" id="WP_155314705.1">
    <property type="nucleotide sequence ID" value="NZ_AP021874.1"/>
</dbReference>
<evidence type="ECO:0000256" key="4">
    <source>
        <dbReference type="ARBA" id="ARBA00022695"/>
    </source>
</evidence>
<dbReference type="CDD" id="cd00077">
    <property type="entry name" value="HDc"/>
    <property type="match status" value="1"/>
</dbReference>
<feature type="binding site" evidence="6">
    <location>
        <begin position="14"/>
        <end position="16"/>
    </location>
    <ligand>
        <name>NAD(+)</name>
        <dbReference type="ChEBI" id="CHEBI:57540"/>
    </ligand>
</feature>
<dbReference type="Pfam" id="PF14487">
    <property type="entry name" value="DarT"/>
    <property type="match status" value="1"/>
</dbReference>
<dbReference type="EMBL" id="AP021874">
    <property type="protein sequence ID" value="BBO66308.1"/>
    <property type="molecule type" value="Genomic_DNA"/>
</dbReference>
<proteinExistence type="inferred from homology"/>
<dbReference type="AlphaFoldDB" id="A0A5K7YAX3"/>
<keyword evidence="9" id="KW-1185">Reference proteome</keyword>
<accession>A0A5K7YAX3</accession>
<comment type="similarity">
    <text evidence="6">Belongs to the DarT ADP-ribosyltransferase family.</text>
</comment>
<feature type="active site" evidence="6">
    <location>
        <position position="160"/>
    </location>
</feature>
<reference evidence="8 9" key="1">
    <citation type="submission" date="2019-11" db="EMBL/GenBank/DDBJ databases">
        <title>Comparative genomics of hydrocarbon-degrading Desulfosarcina strains.</title>
        <authorList>
            <person name="Watanabe M."/>
            <person name="Kojima H."/>
            <person name="Fukui M."/>
        </authorList>
    </citation>
    <scope>NUCLEOTIDE SEQUENCE [LARGE SCALE GENOMIC DNA]</scope>
    <source>
        <strain evidence="8 9">PL12</strain>
    </source>
</reference>
<comment type="caution">
    <text evidence="6">Lacks conserved residue(s) required for the propagation of feature annotation.</text>
</comment>
<evidence type="ECO:0000259" key="7">
    <source>
        <dbReference type="PROSITE" id="PS52018"/>
    </source>
</evidence>
<dbReference type="OrthoDB" id="9813972at2"/>
<dbReference type="KEGG" id="dalk:DSCA_02380"/>
<feature type="binding site" evidence="6">
    <location>
        <position position="54"/>
    </location>
    <ligand>
        <name>NAD(+)</name>
        <dbReference type="ChEBI" id="CHEBI:57540"/>
    </ligand>
</feature>
<keyword evidence="3 6" id="KW-0808">Transferase</keyword>
<dbReference type="PROSITE" id="PS52018">
    <property type="entry name" value="DART"/>
    <property type="match status" value="1"/>
</dbReference>
<evidence type="ECO:0000256" key="1">
    <source>
        <dbReference type="ARBA" id="ARBA00022649"/>
    </source>
</evidence>
<keyword evidence="4 6" id="KW-0548">Nucleotidyltransferase</keyword>
<feature type="domain" description="DarT" evidence="7">
    <location>
        <begin position="10"/>
        <end position="210"/>
    </location>
</feature>
<comment type="catalytic activity">
    <reaction evidence="6">
        <text>a thymidine in DNA + NAD(+) = an N-(ADP-alpha-D-ribosyl)-thymidine in DNA + nicotinamide + H(+)</text>
        <dbReference type="Rhea" id="RHEA:71651"/>
        <dbReference type="Rhea" id="RHEA-COMP:13556"/>
        <dbReference type="Rhea" id="RHEA-COMP:18051"/>
        <dbReference type="ChEBI" id="CHEBI:15378"/>
        <dbReference type="ChEBI" id="CHEBI:17154"/>
        <dbReference type="ChEBI" id="CHEBI:57540"/>
        <dbReference type="ChEBI" id="CHEBI:137386"/>
        <dbReference type="ChEBI" id="CHEBI:191199"/>
    </reaction>
</comment>
<evidence type="ECO:0000313" key="8">
    <source>
        <dbReference type="EMBL" id="BBO66308.1"/>
    </source>
</evidence>
<organism evidence="8 9">
    <name type="scientific">Desulfosarcina alkanivorans</name>
    <dbReference type="NCBI Taxonomy" id="571177"/>
    <lineage>
        <taxon>Bacteria</taxon>
        <taxon>Pseudomonadati</taxon>
        <taxon>Thermodesulfobacteriota</taxon>
        <taxon>Desulfobacteria</taxon>
        <taxon>Desulfobacterales</taxon>
        <taxon>Desulfosarcinaceae</taxon>
        <taxon>Desulfosarcina</taxon>
    </lineage>
</organism>
<dbReference type="Pfam" id="PF01966">
    <property type="entry name" value="HD"/>
    <property type="match status" value="1"/>
</dbReference>
<sequence>MSIPDEHKSRHIYQFTHLENLPDILQHGLLSYNEKERRGISHISIASSSIQDRRAVMDVPVGPGGVVHDYVPFYFCSRSPMLLSVVNAKNVDQLYLLYLGVPIDVLALPKAVFTNASANTAVPPTFYSDPSDLANLDWANIDSKKWGSPSDDARHARMAEALIHRRLKVSKIDHIIVWNDMVKEKVEEIYAEADIDPPAIVFDGHRGRHFYYINFYDKGGRVSIVTGPICLRNQYEAAAKEVMETRSEESPDEAMFDSIEDAVDELDDDFCALPELAEINDLPTANQEHREDVGAHTRTVVDKLRNSDLFEALSDREKVLVEFAAYLHDIGKGKSPRDDQGRQRVDADHPARAISLVQRILTEDIETIDEEEVRQVILLVAYHDLIGDIVGKGRDRQQLLEVLECAEDFDMLAALNCADVESLIPEGGLARMISSHPGWLERIKAGLPDLRDWVLENLEDEE</sequence>
<dbReference type="Gene3D" id="1.10.3210.10">
    <property type="entry name" value="Hypothetical protein af1432"/>
    <property type="match status" value="1"/>
</dbReference>
<dbReference type="SUPFAM" id="SSF109604">
    <property type="entry name" value="HD-domain/PDEase-like"/>
    <property type="match status" value="1"/>
</dbReference>
<gene>
    <name evidence="8" type="ORF">DSCA_02380</name>
</gene>
<dbReference type="GO" id="GO:0003677">
    <property type="term" value="F:DNA binding"/>
    <property type="evidence" value="ECO:0007669"/>
    <property type="project" value="UniProtKB-UniRule"/>
</dbReference>
<keyword evidence="2 6" id="KW-0328">Glycosyltransferase</keyword>
<dbReference type="Proteomes" id="UP000427906">
    <property type="component" value="Chromosome"/>
</dbReference>
<evidence type="ECO:0000313" key="9">
    <source>
        <dbReference type="Proteomes" id="UP000427906"/>
    </source>
</evidence>
<protein>
    <recommendedName>
        <fullName evidence="7">DarT domain-containing protein</fullName>
    </recommendedName>
</protein>
<dbReference type="InterPro" id="IPR029494">
    <property type="entry name" value="DarT"/>
</dbReference>
<feature type="active site" description="Proton acceptor" evidence="6">
    <location>
        <position position="54"/>
    </location>
</feature>
<name>A0A5K7YAX3_9BACT</name>
<dbReference type="InterPro" id="IPR006674">
    <property type="entry name" value="HD_domain"/>
</dbReference>